<proteinExistence type="inferred from homology"/>
<comment type="similarity">
    <text evidence="1">Belongs to the barstar family.</text>
</comment>
<reference evidence="3" key="1">
    <citation type="submission" date="2020-11" db="EMBL/GenBank/DDBJ databases">
        <title>Nocardia NEAU-351.nov., a novel actinomycete isolated from the cow dung.</title>
        <authorList>
            <person name="Zhang X."/>
        </authorList>
    </citation>
    <scope>NUCLEOTIDE SEQUENCE</scope>
    <source>
        <strain evidence="3">NEAU-351</strain>
    </source>
</reference>
<dbReference type="InterPro" id="IPR000468">
    <property type="entry name" value="Barstar"/>
</dbReference>
<dbReference type="InterPro" id="IPR035905">
    <property type="entry name" value="Barstar-like_sf"/>
</dbReference>
<dbReference type="CDD" id="cd05141">
    <property type="entry name" value="Barstar_evA4336-like"/>
    <property type="match status" value="1"/>
</dbReference>
<dbReference type="SUPFAM" id="SSF52038">
    <property type="entry name" value="Barstar-related"/>
    <property type="match status" value="1"/>
</dbReference>
<sequence>MSKPVPLSQFLARPAALGAAPMVAAVSRSAGPALGALAVDAAELSSLRFRAPSGYRVRELRAAKMRSLAGVFDEFAAAFQFPYYFGENKDAFDECLRDLDDFLGEAPGYVVVVRGSAALLADAPSEREWFARAMRDCADYWAKRQIAFRVVFQGEPASPRVAVLALD</sequence>
<comment type="caution">
    <text evidence="3">The sequence shown here is derived from an EMBL/GenBank/DDBJ whole genome shotgun (WGS) entry which is preliminary data.</text>
</comment>
<evidence type="ECO:0000256" key="1">
    <source>
        <dbReference type="ARBA" id="ARBA00006845"/>
    </source>
</evidence>
<dbReference type="EMBL" id="JADMLG010000005">
    <property type="protein sequence ID" value="MBH0777477.1"/>
    <property type="molecule type" value="Genomic_DNA"/>
</dbReference>
<dbReference type="Gene3D" id="3.30.370.10">
    <property type="entry name" value="Barstar-like"/>
    <property type="match status" value="1"/>
</dbReference>
<evidence type="ECO:0000313" key="4">
    <source>
        <dbReference type="Proteomes" id="UP000655751"/>
    </source>
</evidence>
<gene>
    <name evidence="3" type="ORF">IT779_14450</name>
</gene>
<name>A0A931I9K6_9NOCA</name>
<feature type="domain" description="Barstar (barnase inhibitor)" evidence="2">
    <location>
        <begin position="56"/>
        <end position="153"/>
    </location>
</feature>
<dbReference type="Pfam" id="PF01337">
    <property type="entry name" value="Barstar"/>
    <property type="match status" value="1"/>
</dbReference>
<evidence type="ECO:0000313" key="3">
    <source>
        <dbReference type="EMBL" id="MBH0777477.1"/>
    </source>
</evidence>
<accession>A0A931I9K6</accession>
<keyword evidence="4" id="KW-1185">Reference proteome</keyword>
<evidence type="ECO:0000259" key="2">
    <source>
        <dbReference type="Pfam" id="PF01337"/>
    </source>
</evidence>
<dbReference type="AlphaFoldDB" id="A0A931I9K6"/>
<dbReference type="Proteomes" id="UP000655751">
    <property type="component" value="Unassembled WGS sequence"/>
</dbReference>
<protein>
    <submittedName>
        <fullName evidence="3">Barstar family protein</fullName>
    </submittedName>
</protein>
<dbReference type="RefSeq" id="WP_196149822.1">
    <property type="nucleotide sequence ID" value="NZ_JADMLG010000005.1"/>
</dbReference>
<organism evidence="3 4">
    <name type="scientific">Nocardia bovistercoris</name>
    <dbReference type="NCBI Taxonomy" id="2785916"/>
    <lineage>
        <taxon>Bacteria</taxon>
        <taxon>Bacillati</taxon>
        <taxon>Actinomycetota</taxon>
        <taxon>Actinomycetes</taxon>
        <taxon>Mycobacteriales</taxon>
        <taxon>Nocardiaceae</taxon>
        <taxon>Nocardia</taxon>
    </lineage>
</organism>